<name>A0ABN3MI13_9MICO</name>
<organism evidence="1 2">
    <name type="scientific">Terrabacter carboxydivorans</name>
    <dbReference type="NCBI Taxonomy" id="619730"/>
    <lineage>
        <taxon>Bacteria</taxon>
        <taxon>Bacillati</taxon>
        <taxon>Actinomycetota</taxon>
        <taxon>Actinomycetes</taxon>
        <taxon>Micrococcales</taxon>
        <taxon>Intrasporangiaceae</taxon>
        <taxon>Terrabacter</taxon>
    </lineage>
</organism>
<protein>
    <submittedName>
        <fullName evidence="1">Uncharacterized protein</fullName>
    </submittedName>
</protein>
<evidence type="ECO:0000313" key="2">
    <source>
        <dbReference type="Proteomes" id="UP001500730"/>
    </source>
</evidence>
<keyword evidence="2" id="KW-1185">Reference proteome</keyword>
<gene>
    <name evidence="1" type="ORF">GCM10009858_45460</name>
</gene>
<sequence>MPWPVPSPRGPPIQFGTADSGLCRFRESVAVVIEREVARDRVHDRCSGRDRLAWRSRSHTLVGAPEREGAPPGRPRQYWLSKTQSFEHGKTLADVIPGR</sequence>
<reference evidence="1 2" key="1">
    <citation type="journal article" date="2019" name="Int. J. Syst. Evol. Microbiol.">
        <title>The Global Catalogue of Microorganisms (GCM) 10K type strain sequencing project: providing services to taxonomists for standard genome sequencing and annotation.</title>
        <authorList>
            <consortium name="The Broad Institute Genomics Platform"/>
            <consortium name="The Broad Institute Genome Sequencing Center for Infectious Disease"/>
            <person name="Wu L."/>
            <person name="Ma J."/>
        </authorList>
    </citation>
    <scope>NUCLEOTIDE SEQUENCE [LARGE SCALE GENOMIC DNA]</scope>
    <source>
        <strain evidence="1 2">JCM 16259</strain>
    </source>
</reference>
<dbReference type="Proteomes" id="UP001500730">
    <property type="component" value="Unassembled WGS sequence"/>
</dbReference>
<comment type="caution">
    <text evidence="1">The sequence shown here is derived from an EMBL/GenBank/DDBJ whole genome shotgun (WGS) entry which is preliminary data.</text>
</comment>
<proteinExistence type="predicted"/>
<evidence type="ECO:0000313" key="1">
    <source>
        <dbReference type="EMBL" id="GAA2502255.1"/>
    </source>
</evidence>
<dbReference type="EMBL" id="BAAARE010000037">
    <property type="protein sequence ID" value="GAA2502255.1"/>
    <property type="molecule type" value="Genomic_DNA"/>
</dbReference>
<accession>A0ABN3MI13</accession>